<name>A0A178VGL6_ARATH</name>
<proteinExistence type="predicted"/>
<feature type="compositionally biased region" description="Pro residues" evidence="1">
    <location>
        <begin position="106"/>
        <end position="116"/>
    </location>
</feature>
<organism evidence="2 3">
    <name type="scientific">Arabidopsis thaliana</name>
    <name type="common">Mouse-ear cress</name>
    <dbReference type="NCBI Taxonomy" id="3702"/>
    <lineage>
        <taxon>Eukaryota</taxon>
        <taxon>Viridiplantae</taxon>
        <taxon>Streptophyta</taxon>
        <taxon>Embryophyta</taxon>
        <taxon>Tracheophyta</taxon>
        <taxon>Spermatophyta</taxon>
        <taxon>Magnoliopsida</taxon>
        <taxon>eudicotyledons</taxon>
        <taxon>Gunneridae</taxon>
        <taxon>Pentapetalae</taxon>
        <taxon>rosids</taxon>
        <taxon>malvids</taxon>
        <taxon>Brassicales</taxon>
        <taxon>Brassicaceae</taxon>
        <taxon>Camelineae</taxon>
        <taxon>Arabidopsis</taxon>
    </lineage>
</organism>
<evidence type="ECO:0000313" key="3">
    <source>
        <dbReference type="Proteomes" id="UP000078284"/>
    </source>
</evidence>
<gene>
    <name evidence="2" type="ordered locus">AXX17_At3g36940</name>
</gene>
<accession>A0A178VGL6</accession>
<reference evidence="3" key="1">
    <citation type="journal article" date="2016" name="Proc. Natl. Acad. Sci. U.S.A.">
        <title>Chromosome-level assembly of Arabidopsis thaliana Ler reveals the extent of translocation and inversion polymorphisms.</title>
        <authorList>
            <person name="Zapata L."/>
            <person name="Ding J."/>
            <person name="Willing E.M."/>
            <person name="Hartwig B."/>
            <person name="Bezdan D."/>
            <person name="Jiao W.B."/>
            <person name="Patel V."/>
            <person name="Velikkakam James G."/>
            <person name="Koornneef M."/>
            <person name="Ossowski S."/>
            <person name="Schneeberger K."/>
        </authorList>
    </citation>
    <scope>NUCLEOTIDE SEQUENCE [LARGE SCALE GENOMIC DNA]</scope>
    <source>
        <strain evidence="3">cv. Landsberg erecta</strain>
    </source>
</reference>
<dbReference type="EMBL" id="LUHQ01000003">
    <property type="protein sequence ID" value="OAP04894.1"/>
    <property type="molecule type" value="Genomic_DNA"/>
</dbReference>
<sequence>MSMKSTDSYGTASLSNEKLVLDSLGDCLEIVRCYGEDLTLGNRDKMHNWLLEYASRGSLATYVKKLGDKARSSSDFAMVSLEKLRRRTRNPSKISAEKTPDRTQPSPIPPIPPIPSPIQQNFATRSSVYPLPQFDFTDAHYSP</sequence>
<feature type="region of interest" description="Disordered" evidence="1">
    <location>
        <begin position="85"/>
        <end position="120"/>
    </location>
</feature>
<dbReference type="AlphaFoldDB" id="A0A178VGL6"/>
<evidence type="ECO:0000313" key="2">
    <source>
        <dbReference type="EMBL" id="OAP04894.1"/>
    </source>
</evidence>
<comment type="caution">
    <text evidence="2">The sequence shown here is derived from an EMBL/GenBank/DDBJ whole genome shotgun (WGS) entry which is preliminary data.</text>
</comment>
<dbReference type="Proteomes" id="UP000078284">
    <property type="component" value="Chromosome 3"/>
</dbReference>
<evidence type="ECO:0000256" key="1">
    <source>
        <dbReference type="SAM" id="MobiDB-lite"/>
    </source>
</evidence>
<protein>
    <submittedName>
        <fullName evidence="2">Uncharacterized protein</fullName>
    </submittedName>
</protein>